<evidence type="ECO:0000256" key="2">
    <source>
        <dbReference type="ARBA" id="ARBA00022679"/>
    </source>
</evidence>
<evidence type="ECO:0000259" key="4">
    <source>
        <dbReference type="Pfam" id="PF13649"/>
    </source>
</evidence>
<reference evidence="5 6" key="1">
    <citation type="submission" date="2019-05" db="EMBL/GenBank/DDBJ databases">
        <authorList>
            <person name="Pankratov T."/>
            <person name="Grouzdev D."/>
        </authorList>
    </citation>
    <scope>NUCLEOTIDE SEQUENCE [LARGE SCALE GENOMIC DNA]</scope>
    <source>
        <strain evidence="5 6">KEBCLARHB70R</strain>
    </source>
</reference>
<gene>
    <name evidence="5" type="ORF">FE263_10520</name>
</gene>
<dbReference type="Pfam" id="PF13649">
    <property type="entry name" value="Methyltransf_25"/>
    <property type="match status" value="1"/>
</dbReference>
<keyword evidence="2 5" id="KW-0808">Transferase</keyword>
<keyword evidence="6" id="KW-1185">Reference proteome</keyword>
<dbReference type="RefSeq" id="WP_138325954.1">
    <property type="nucleotide sequence ID" value="NZ_VCDI01000003.1"/>
</dbReference>
<accession>A0A5R9JA62</accession>
<dbReference type="InterPro" id="IPR029063">
    <property type="entry name" value="SAM-dependent_MTases_sf"/>
</dbReference>
<protein>
    <submittedName>
        <fullName evidence="5">Class I SAM-dependent methyltransferase</fullName>
    </submittedName>
</protein>
<dbReference type="PANTHER" id="PTHR43464:SF19">
    <property type="entry name" value="UBIQUINONE BIOSYNTHESIS O-METHYLTRANSFERASE, MITOCHONDRIAL"/>
    <property type="match status" value="1"/>
</dbReference>
<dbReference type="PANTHER" id="PTHR43464">
    <property type="entry name" value="METHYLTRANSFERASE"/>
    <property type="match status" value="1"/>
</dbReference>
<dbReference type="GO" id="GO:0032259">
    <property type="term" value="P:methylation"/>
    <property type="evidence" value="ECO:0007669"/>
    <property type="project" value="UniProtKB-KW"/>
</dbReference>
<dbReference type="CDD" id="cd02440">
    <property type="entry name" value="AdoMet_MTases"/>
    <property type="match status" value="1"/>
</dbReference>
<dbReference type="OrthoDB" id="8201751at2"/>
<dbReference type="SUPFAM" id="SSF53335">
    <property type="entry name" value="S-adenosyl-L-methionine-dependent methyltransferases"/>
    <property type="match status" value="1"/>
</dbReference>
<keyword evidence="1 5" id="KW-0489">Methyltransferase</keyword>
<proteinExistence type="predicted"/>
<dbReference type="EMBL" id="VCDI01000003">
    <property type="protein sequence ID" value="TLU72491.1"/>
    <property type="molecule type" value="Genomic_DNA"/>
</dbReference>
<dbReference type="Gene3D" id="3.40.50.150">
    <property type="entry name" value="Vaccinia Virus protein VP39"/>
    <property type="match status" value="1"/>
</dbReference>
<comment type="caution">
    <text evidence="5">The sequence shown here is derived from an EMBL/GenBank/DDBJ whole genome shotgun (WGS) entry which is preliminary data.</text>
</comment>
<dbReference type="Proteomes" id="UP000305654">
    <property type="component" value="Unassembled WGS sequence"/>
</dbReference>
<evidence type="ECO:0000313" key="5">
    <source>
        <dbReference type="EMBL" id="TLU72491.1"/>
    </source>
</evidence>
<sequence>MLTSTHQAGHERRPAAPDDAASAYDLAGAGYVAYADGDALRPLDFSSRYGHADRQIWARIDAMLTGLAASGRTSLRVLDAGCGPGTWLLRLARRAAALGFTDIAADGFDISGTMIELARGAAAALEAPGLRLSFTVADATEPLPFTDGAFDLCLCLYGVLNHIPRPAMHAVAAELARVTAGTLFVTVRTVGSLPTIYIDGVEKAAAWRQDNSLDRLDIDMRDGTHVSFVSHLFSARELEALFAAKLSMQQVTGLDLFHSRFAPHPHWNPAIGDEGEFQHDLDELERRYAHSRHFLDRASHILLTGRSLPPGQGRRPG</sequence>
<evidence type="ECO:0000256" key="3">
    <source>
        <dbReference type="ARBA" id="ARBA00022691"/>
    </source>
</evidence>
<evidence type="ECO:0000313" key="6">
    <source>
        <dbReference type="Proteomes" id="UP000305654"/>
    </source>
</evidence>
<feature type="domain" description="Methyltransferase" evidence="4">
    <location>
        <begin position="77"/>
        <end position="179"/>
    </location>
</feature>
<dbReference type="AlphaFoldDB" id="A0A5R9JA62"/>
<organism evidence="5 6">
    <name type="scientific">Lichenicoccus roseus</name>
    <dbReference type="NCBI Taxonomy" id="2683649"/>
    <lineage>
        <taxon>Bacteria</taxon>
        <taxon>Pseudomonadati</taxon>
        <taxon>Pseudomonadota</taxon>
        <taxon>Alphaproteobacteria</taxon>
        <taxon>Acetobacterales</taxon>
        <taxon>Acetobacteraceae</taxon>
        <taxon>Lichenicoccus</taxon>
    </lineage>
</organism>
<name>A0A5R9JA62_9PROT</name>
<evidence type="ECO:0000256" key="1">
    <source>
        <dbReference type="ARBA" id="ARBA00022603"/>
    </source>
</evidence>
<keyword evidence="3" id="KW-0949">S-adenosyl-L-methionine</keyword>
<dbReference type="InterPro" id="IPR041698">
    <property type="entry name" value="Methyltransf_25"/>
</dbReference>
<dbReference type="GO" id="GO:0008168">
    <property type="term" value="F:methyltransferase activity"/>
    <property type="evidence" value="ECO:0007669"/>
    <property type="project" value="UniProtKB-KW"/>
</dbReference>